<name>A0A6A3AN55_HIBSY</name>
<evidence type="ECO:0000256" key="1">
    <source>
        <dbReference type="SAM" id="MobiDB-lite"/>
    </source>
</evidence>
<feature type="region of interest" description="Disordered" evidence="1">
    <location>
        <begin position="483"/>
        <end position="506"/>
    </location>
</feature>
<dbReference type="EMBL" id="VEPZ02000991">
    <property type="protein sequence ID" value="KAE8704685.1"/>
    <property type="molecule type" value="Genomic_DNA"/>
</dbReference>
<dbReference type="Proteomes" id="UP000436088">
    <property type="component" value="Unassembled WGS sequence"/>
</dbReference>
<feature type="compositionally biased region" description="Low complexity" evidence="1">
    <location>
        <begin position="315"/>
        <end position="324"/>
    </location>
</feature>
<sequence length="589" mass="65661">MGRDWYWGSGAAKASIATSSSKRAAASADTTTSTGCISAVFQFFDFHVPLTQSNSSSSSSCDCFKQTNSFFSPHSTIVPATLKGTEAPRNSLESDEESSTSASLTSTSKEEKLNIPMGIQIKTRGDNRSKVGVSNNDASSEISSSPGTKTPTLVARLMGLDILPESHSPSFSSKSHLKPISSHRRSLDGDIRVTRSLPQTPRISSSFSRRSDVDLHHRLSLQINKENMSATEELMISHLKALKGKEQKHEDENRSPAHYARQIVKQVKESVSGKVGMDITNRVRNREQTREELVSQFKTKKISRAMNKLAEDSSHSTTTPSCSPRLRFSETKTKDHNPQPPKSSSASEINIQPQPTTRVLQKPNEQQNLQPPRATTSKWKKAEKPRHTSDIIRNKQEEPFVRPSTANRIHIPEKKCKKIPLSNDLLNITVPTLFPVKKDPSPPATKITQKQVSDAGKPKRGSQLSSCSSQTYNKQEATYVHVPRHDHIGNRCNGATTTTTSSGTTTGEAAAAEYNEYIARILKRFPRADCRVLEDIDALIDKDLPIVKLRSSVAYEEEGEGLYRRSRRAYWRRWYMKRQRCLRHCGVAF</sequence>
<dbReference type="AlphaFoldDB" id="A0A6A3AN55"/>
<gene>
    <name evidence="3" type="ORF">F3Y22_tig00110447pilonHSYRG00022</name>
</gene>
<dbReference type="Pfam" id="PF14383">
    <property type="entry name" value="VARLMGL"/>
    <property type="match status" value="1"/>
</dbReference>
<feature type="region of interest" description="Disordered" evidence="1">
    <location>
        <begin position="84"/>
        <end position="150"/>
    </location>
</feature>
<comment type="caution">
    <text evidence="3">The sequence shown here is derived from an EMBL/GenBank/DDBJ whole genome shotgun (WGS) entry which is preliminary data.</text>
</comment>
<proteinExistence type="predicted"/>
<feature type="compositionally biased region" description="Low complexity" evidence="1">
    <location>
        <begin position="134"/>
        <end position="145"/>
    </location>
</feature>
<feature type="domain" description="DUF3741" evidence="2">
    <location>
        <begin position="139"/>
        <end position="168"/>
    </location>
</feature>
<feature type="compositionally biased region" description="Polar residues" evidence="1">
    <location>
        <begin position="342"/>
        <end position="377"/>
    </location>
</feature>
<dbReference type="PANTHER" id="PTHR37751">
    <property type="entry name" value="LOW PROTEIN: M-PHASE INDUCER PHOSPHATASE-LIKE PROTEIN"/>
    <property type="match status" value="1"/>
</dbReference>
<evidence type="ECO:0000313" key="3">
    <source>
        <dbReference type="EMBL" id="KAE8704685.1"/>
    </source>
</evidence>
<dbReference type="PANTHER" id="PTHR37751:SF1">
    <property type="entry name" value="LOW PROTEIN: M-PHASE INDUCER PHOSPHATASE-LIKE PROTEIN"/>
    <property type="match status" value="1"/>
</dbReference>
<feature type="compositionally biased region" description="Basic and acidic residues" evidence="1">
    <location>
        <begin position="327"/>
        <end position="337"/>
    </location>
</feature>
<evidence type="ECO:0000313" key="4">
    <source>
        <dbReference type="Proteomes" id="UP000436088"/>
    </source>
</evidence>
<organism evidence="3 4">
    <name type="scientific">Hibiscus syriacus</name>
    <name type="common">Rose of Sharon</name>
    <dbReference type="NCBI Taxonomy" id="106335"/>
    <lineage>
        <taxon>Eukaryota</taxon>
        <taxon>Viridiplantae</taxon>
        <taxon>Streptophyta</taxon>
        <taxon>Embryophyta</taxon>
        <taxon>Tracheophyta</taxon>
        <taxon>Spermatophyta</taxon>
        <taxon>Magnoliopsida</taxon>
        <taxon>eudicotyledons</taxon>
        <taxon>Gunneridae</taxon>
        <taxon>Pentapetalae</taxon>
        <taxon>rosids</taxon>
        <taxon>malvids</taxon>
        <taxon>Malvales</taxon>
        <taxon>Malvaceae</taxon>
        <taxon>Malvoideae</taxon>
        <taxon>Hibiscus</taxon>
    </lineage>
</organism>
<feature type="region of interest" description="Disordered" evidence="1">
    <location>
        <begin position="305"/>
        <end position="399"/>
    </location>
</feature>
<feature type="region of interest" description="Disordered" evidence="1">
    <location>
        <begin position="436"/>
        <end position="470"/>
    </location>
</feature>
<evidence type="ECO:0000259" key="2">
    <source>
        <dbReference type="Pfam" id="PF14383"/>
    </source>
</evidence>
<reference evidence="3" key="1">
    <citation type="submission" date="2019-09" db="EMBL/GenBank/DDBJ databases">
        <title>Draft genome information of white flower Hibiscus syriacus.</title>
        <authorList>
            <person name="Kim Y.-M."/>
        </authorList>
    </citation>
    <scope>NUCLEOTIDE SEQUENCE [LARGE SCALE GENOMIC DNA]</scope>
    <source>
        <strain evidence="3">YM2019G1</strain>
    </source>
</reference>
<accession>A0A6A3AN55</accession>
<feature type="compositionally biased region" description="Low complexity" evidence="1">
    <location>
        <begin position="494"/>
        <end position="506"/>
    </location>
</feature>
<feature type="compositionally biased region" description="Basic and acidic residues" evidence="1">
    <location>
        <begin position="380"/>
        <end position="399"/>
    </location>
</feature>
<keyword evidence="4" id="KW-1185">Reference proteome</keyword>
<dbReference type="InterPro" id="IPR032795">
    <property type="entry name" value="DUF3741-assoc"/>
</dbReference>
<protein>
    <submittedName>
        <fullName evidence="3">AGAMOUS-like 20</fullName>
    </submittedName>
</protein>